<dbReference type="PANTHER" id="PTHR45237:SF2">
    <property type="entry name" value="POSSIBLE PARA-NITROBENZYL ESTERASE"/>
    <property type="match status" value="1"/>
</dbReference>
<dbReference type="Pfam" id="PF00135">
    <property type="entry name" value="COesterase"/>
    <property type="match status" value="1"/>
</dbReference>
<reference evidence="4" key="1">
    <citation type="journal article" date="2020" name="Cell">
        <title>Large-Scale Comparative Analyses of Tick Genomes Elucidate Their Genetic Diversity and Vector Capacities.</title>
        <authorList>
            <consortium name="Tick Genome and Microbiome Consortium (TIGMIC)"/>
            <person name="Jia N."/>
            <person name="Wang J."/>
            <person name="Shi W."/>
            <person name="Du L."/>
            <person name="Sun Y."/>
            <person name="Zhan W."/>
            <person name="Jiang J.F."/>
            <person name="Wang Q."/>
            <person name="Zhang B."/>
            <person name="Ji P."/>
            <person name="Bell-Sakyi L."/>
            <person name="Cui X.M."/>
            <person name="Yuan T.T."/>
            <person name="Jiang B.G."/>
            <person name="Yang W.F."/>
            <person name="Lam T.T."/>
            <person name="Chang Q.C."/>
            <person name="Ding S.J."/>
            <person name="Wang X.J."/>
            <person name="Zhu J.G."/>
            <person name="Ruan X.D."/>
            <person name="Zhao L."/>
            <person name="Wei J.T."/>
            <person name="Ye R.Z."/>
            <person name="Que T.C."/>
            <person name="Du C.H."/>
            <person name="Zhou Y.H."/>
            <person name="Cheng J.X."/>
            <person name="Dai P.F."/>
            <person name="Guo W.B."/>
            <person name="Han X.H."/>
            <person name="Huang E.J."/>
            <person name="Li L.F."/>
            <person name="Wei W."/>
            <person name="Gao Y.C."/>
            <person name="Liu J.Z."/>
            <person name="Shao H.Z."/>
            <person name="Wang X."/>
            <person name="Wang C.C."/>
            <person name="Yang T.C."/>
            <person name="Huo Q.B."/>
            <person name="Li W."/>
            <person name="Chen H.Y."/>
            <person name="Chen S.E."/>
            <person name="Zhou L.G."/>
            <person name="Ni X.B."/>
            <person name="Tian J.H."/>
            <person name="Sheng Y."/>
            <person name="Liu T."/>
            <person name="Pan Y.S."/>
            <person name="Xia L.Y."/>
            <person name="Li J."/>
            <person name="Zhao F."/>
            <person name="Cao W.C."/>
        </authorList>
    </citation>
    <scope>NUCLEOTIDE SEQUENCE</scope>
    <source>
        <strain evidence="4">Rsan-2018</strain>
    </source>
</reference>
<keyword evidence="2" id="KW-0732">Signal</keyword>
<keyword evidence="1" id="KW-0325">Glycoprotein</keyword>
<dbReference type="AlphaFoldDB" id="A0A9D4T099"/>
<dbReference type="PANTHER" id="PTHR45237">
    <property type="entry name" value="POSSIBLE PARA-NITROBENZYL ESTERASE"/>
    <property type="match status" value="1"/>
</dbReference>
<evidence type="ECO:0000313" key="4">
    <source>
        <dbReference type="EMBL" id="KAH7961993.1"/>
    </source>
</evidence>
<dbReference type="InterPro" id="IPR019819">
    <property type="entry name" value="Carboxylesterase_B_CS"/>
</dbReference>
<dbReference type="Gene3D" id="3.40.50.1820">
    <property type="entry name" value="alpha/beta hydrolase"/>
    <property type="match status" value="1"/>
</dbReference>
<evidence type="ECO:0000256" key="2">
    <source>
        <dbReference type="SAM" id="SignalP"/>
    </source>
</evidence>
<dbReference type="SUPFAM" id="SSF53474">
    <property type="entry name" value="alpha/beta-Hydrolases"/>
    <property type="match status" value="1"/>
</dbReference>
<dbReference type="InterPro" id="IPR002018">
    <property type="entry name" value="CarbesteraseB"/>
</dbReference>
<sequence>MGGVVSTGLVHLLLTASSYGGPSADRGPVDSAVELVNGVRVRRSLGIPYSLPLRAHNRFGAPRLLDYQQYLRAHVGTAMWLGGGFTRLGCPQLEWTPFPRRHIAQTNSEDDCLYLNVWQPLLEEDGGTECGVCGRPPLLPAVVVLHGGRFQYGGGGGPYTFYDGKHIAAAWRAVVVVPAYRVGAFGFLNAALQPDEAPGNVGIRDQIVALQWVRDNIHLFGASPFQV</sequence>
<evidence type="ECO:0000256" key="1">
    <source>
        <dbReference type="ARBA" id="ARBA00023180"/>
    </source>
</evidence>
<dbReference type="EMBL" id="JABSTV010001249">
    <property type="protein sequence ID" value="KAH7961993.1"/>
    <property type="molecule type" value="Genomic_DNA"/>
</dbReference>
<gene>
    <name evidence="4" type="ORF">HPB52_013886</name>
</gene>
<dbReference type="PROSITE" id="PS00941">
    <property type="entry name" value="CARBOXYLESTERASE_B_2"/>
    <property type="match status" value="1"/>
</dbReference>
<reference evidence="4" key="2">
    <citation type="submission" date="2021-09" db="EMBL/GenBank/DDBJ databases">
        <authorList>
            <person name="Jia N."/>
            <person name="Wang J."/>
            <person name="Shi W."/>
            <person name="Du L."/>
            <person name="Sun Y."/>
            <person name="Zhan W."/>
            <person name="Jiang J."/>
            <person name="Wang Q."/>
            <person name="Zhang B."/>
            <person name="Ji P."/>
            <person name="Sakyi L.B."/>
            <person name="Cui X."/>
            <person name="Yuan T."/>
            <person name="Jiang B."/>
            <person name="Yang W."/>
            <person name="Lam T.T.-Y."/>
            <person name="Chang Q."/>
            <person name="Ding S."/>
            <person name="Wang X."/>
            <person name="Zhu J."/>
            <person name="Ruan X."/>
            <person name="Zhao L."/>
            <person name="Wei J."/>
            <person name="Que T."/>
            <person name="Du C."/>
            <person name="Cheng J."/>
            <person name="Dai P."/>
            <person name="Han X."/>
            <person name="Huang E."/>
            <person name="Gao Y."/>
            <person name="Liu J."/>
            <person name="Shao H."/>
            <person name="Ye R."/>
            <person name="Li L."/>
            <person name="Wei W."/>
            <person name="Wang X."/>
            <person name="Wang C."/>
            <person name="Huo Q."/>
            <person name="Li W."/>
            <person name="Guo W."/>
            <person name="Chen H."/>
            <person name="Chen S."/>
            <person name="Zhou L."/>
            <person name="Zhou L."/>
            <person name="Ni X."/>
            <person name="Tian J."/>
            <person name="Zhou Y."/>
            <person name="Sheng Y."/>
            <person name="Liu T."/>
            <person name="Pan Y."/>
            <person name="Xia L."/>
            <person name="Li J."/>
            <person name="Zhao F."/>
            <person name="Cao W."/>
        </authorList>
    </citation>
    <scope>NUCLEOTIDE SEQUENCE</scope>
    <source>
        <strain evidence="4">Rsan-2018</strain>
        <tissue evidence="4">Larvae</tissue>
    </source>
</reference>
<organism evidence="4 5">
    <name type="scientific">Rhipicephalus sanguineus</name>
    <name type="common">Brown dog tick</name>
    <name type="synonym">Ixodes sanguineus</name>
    <dbReference type="NCBI Taxonomy" id="34632"/>
    <lineage>
        <taxon>Eukaryota</taxon>
        <taxon>Metazoa</taxon>
        <taxon>Ecdysozoa</taxon>
        <taxon>Arthropoda</taxon>
        <taxon>Chelicerata</taxon>
        <taxon>Arachnida</taxon>
        <taxon>Acari</taxon>
        <taxon>Parasitiformes</taxon>
        <taxon>Ixodida</taxon>
        <taxon>Ixodoidea</taxon>
        <taxon>Ixodidae</taxon>
        <taxon>Rhipicephalinae</taxon>
        <taxon>Rhipicephalus</taxon>
        <taxon>Rhipicephalus</taxon>
    </lineage>
</organism>
<evidence type="ECO:0000259" key="3">
    <source>
        <dbReference type="Pfam" id="PF00135"/>
    </source>
</evidence>
<feature type="domain" description="Carboxylesterase type B" evidence="3">
    <location>
        <begin position="40"/>
        <end position="227"/>
    </location>
</feature>
<accession>A0A9D4T099</accession>
<keyword evidence="5" id="KW-1185">Reference proteome</keyword>
<proteinExistence type="predicted"/>
<dbReference type="InterPro" id="IPR029058">
    <property type="entry name" value="AB_hydrolase_fold"/>
</dbReference>
<comment type="caution">
    <text evidence="4">The sequence shown here is derived from an EMBL/GenBank/DDBJ whole genome shotgun (WGS) entry which is preliminary data.</text>
</comment>
<name>A0A9D4T099_RHISA</name>
<dbReference type="VEuPathDB" id="VectorBase:RSAN_044976"/>
<dbReference type="Proteomes" id="UP000821837">
    <property type="component" value="Chromosome 3"/>
</dbReference>
<evidence type="ECO:0000313" key="5">
    <source>
        <dbReference type="Proteomes" id="UP000821837"/>
    </source>
</evidence>
<feature type="signal peptide" evidence="2">
    <location>
        <begin position="1"/>
        <end position="20"/>
    </location>
</feature>
<protein>
    <recommendedName>
        <fullName evidence="3">Carboxylesterase type B domain-containing protein</fullName>
    </recommendedName>
</protein>
<feature type="chain" id="PRO_5039347521" description="Carboxylesterase type B domain-containing protein" evidence="2">
    <location>
        <begin position="21"/>
        <end position="227"/>
    </location>
</feature>